<dbReference type="EMBL" id="LT629742">
    <property type="protein sequence ID" value="SDR99864.1"/>
    <property type="molecule type" value="Genomic_DNA"/>
</dbReference>
<dbReference type="STRING" id="412690.SAMN04489834_0671"/>
<evidence type="ECO:0000259" key="1">
    <source>
        <dbReference type="Pfam" id="PF14021"/>
    </source>
</evidence>
<dbReference type="OrthoDB" id="4745173at2"/>
<evidence type="ECO:0000313" key="2">
    <source>
        <dbReference type="EMBL" id="SDR99864.1"/>
    </source>
</evidence>
<dbReference type="InterPro" id="IPR025331">
    <property type="entry name" value="TNT"/>
</dbReference>
<keyword evidence="3" id="KW-1185">Reference proteome</keyword>
<gene>
    <name evidence="2" type="ORF">SAMN04489834_0671</name>
</gene>
<proteinExistence type="predicted"/>
<reference evidence="3" key="1">
    <citation type="submission" date="2016-10" db="EMBL/GenBank/DDBJ databases">
        <authorList>
            <person name="Varghese N."/>
            <person name="Submissions S."/>
        </authorList>
    </citation>
    <scope>NUCLEOTIDE SEQUENCE [LARGE SCALE GENOMIC DNA]</scope>
    <source>
        <strain evidence="3">DSM 21772</strain>
    </source>
</reference>
<protein>
    <recommendedName>
        <fullName evidence="1">TNT domain-containing protein</fullName>
    </recommendedName>
</protein>
<dbReference type="GO" id="GO:0050135">
    <property type="term" value="F:NADP+ nucleosidase activity"/>
    <property type="evidence" value="ECO:0007669"/>
    <property type="project" value="InterPro"/>
</dbReference>
<dbReference type="AlphaFoldDB" id="A0A1H1NLJ0"/>
<dbReference type="RefSeq" id="WP_083362783.1">
    <property type="nucleotide sequence ID" value="NZ_LT629742.1"/>
</dbReference>
<name>A0A1H1NLJ0_9MICO</name>
<sequence>MTPHASPGSQHAPLPTPLAVPGTTVLFTDPAAYIREFGEQLDRIGRVDGQVLWVVENGTAASFEQRSLPVEALSQPHAVYHLADSAVQVLNAQGVSIEVSRVAPWFGRPGGALQVRFVKLGTHYSRALTVDSLLHEFGVLSA</sequence>
<dbReference type="Proteomes" id="UP000181956">
    <property type="component" value="Chromosome I"/>
</dbReference>
<dbReference type="Pfam" id="PF14021">
    <property type="entry name" value="TNT"/>
    <property type="match status" value="1"/>
</dbReference>
<feature type="domain" description="TNT" evidence="1">
    <location>
        <begin position="38"/>
        <end position="124"/>
    </location>
</feature>
<evidence type="ECO:0000313" key="3">
    <source>
        <dbReference type="Proteomes" id="UP000181956"/>
    </source>
</evidence>
<accession>A0A1H1NLJ0</accession>
<organism evidence="2 3">
    <name type="scientific">Microterricola viridarii</name>
    <dbReference type="NCBI Taxonomy" id="412690"/>
    <lineage>
        <taxon>Bacteria</taxon>
        <taxon>Bacillati</taxon>
        <taxon>Actinomycetota</taxon>
        <taxon>Actinomycetes</taxon>
        <taxon>Micrococcales</taxon>
        <taxon>Microbacteriaceae</taxon>
        <taxon>Microterricola</taxon>
    </lineage>
</organism>